<accession>Q90160</accession>
<dbReference type="EMBL" id="U12688">
    <property type="protein sequence ID" value="AAB49543.1"/>
    <property type="molecule type" value="Genomic_DNA"/>
</dbReference>
<organism evidence="1">
    <name type="scientific">Bombyx mori nuclear polyhedrosis virus</name>
    <name type="common">BmNPV</name>
    <dbReference type="NCBI Taxonomy" id="271108"/>
    <lineage>
        <taxon>Viruses</taxon>
        <taxon>Viruses incertae sedis</taxon>
        <taxon>Naldaviricetes</taxon>
        <taxon>Lefavirales</taxon>
        <taxon>Baculoviridae</taxon>
        <taxon>Alphabaculovirus</taxon>
        <taxon>Alphabaculovirus bomori</taxon>
    </lineage>
</organism>
<evidence type="ECO:0000313" key="1">
    <source>
        <dbReference type="EMBL" id="AAB49543.1"/>
    </source>
</evidence>
<reference evidence="1" key="1">
    <citation type="journal article" date="1994" name="J. Virol.">
        <title>A cysteine protease encoded by the baculovirus Bombyx mori nuclear polyhedrosis virus.</title>
        <authorList>
            <person name="Ohkawa T."/>
            <person name="Majima K."/>
            <person name="Maeda S."/>
        </authorList>
    </citation>
    <scope>NUCLEOTIDE SEQUENCE</scope>
</reference>
<sequence length="75" mass="8403">MQQAAVTAGVDKITIDHLLLRQINQFVMFDCKLTFQTAQSGKRPAGATHSLIFYASDFVETTPVKFKGPFTRRLV</sequence>
<proteinExistence type="predicted"/>
<name>Q90160_NPVBM</name>
<organismHost>
    <name type="scientific">Bombyx mori</name>
    <name type="common">Silk moth</name>
    <dbReference type="NCBI Taxonomy" id="7091"/>
</organismHost>
<protein>
    <submittedName>
        <fullName evidence="1">Bombyx mori nuclear polyhedrosis virus chitinase</fullName>
    </submittedName>
</protein>